<reference evidence="1 2" key="1">
    <citation type="submission" date="2019-11" db="EMBL/GenBank/DDBJ databases">
        <title>Genome analysis of Rhizobacterium cereale a novel genus and species isolated from maize roots in North Spain.</title>
        <authorList>
            <person name="Menendez E."/>
            <person name="Flores-Felix J.D."/>
            <person name="Ramirez-Bahena M.-H."/>
            <person name="Igual J.M."/>
            <person name="Garcia-Fraile P."/>
            <person name="Peix A."/>
            <person name="Velazquez E."/>
        </authorList>
    </citation>
    <scope>NUCLEOTIDE SEQUENCE [LARGE SCALE GENOMIC DNA]</scope>
    <source>
        <strain evidence="1 2">RZME27</strain>
    </source>
</reference>
<dbReference type="EMBL" id="WIXI01000045">
    <property type="protein sequence ID" value="MQY47454.1"/>
    <property type="molecule type" value="Genomic_DNA"/>
</dbReference>
<accession>A0A6A8A9T9</accession>
<proteinExistence type="predicted"/>
<name>A0A6A8A9T9_9HYPH</name>
<protein>
    <submittedName>
        <fullName evidence="1">Uncharacterized protein</fullName>
    </submittedName>
</protein>
<gene>
    <name evidence="1" type="ORF">GAO09_15575</name>
</gene>
<comment type="caution">
    <text evidence="1">The sequence shown here is derived from an EMBL/GenBank/DDBJ whole genome shotgun (WGS) entry which is preliminary data.</text>
</comment>
<dbReference type="RefSeq" id="WP_153354940.1">
    <property type="nucleotide sequence ID" value="NZ_JAYKOO010000007.1"/>
</dbReference>
<dbReference type="Proteomes" id="UP000435138">
    <property type="component" value="Unassembled WGS sequence"/>
</dbReference>
<dbReference type="AlphaFoldDB" id="A0A6A8A9T9"/>
<organism evidence="1 2">
    <name type="scientific">Endobacterium cereale</name>
    <dbReference type="NCBI Taxonomy" id="2663029"/>
    <lineage>
        <taxon>Bacteria</taxon>
        <taxon>Pseudomonadati</taxon>
        <taxon>Pseudomonadota</taxon>
        <taxon>Alphaproteobacteria</taxon>
        <taxon>Hyphomicrobiales</taxon>
        <taxon>Rhizobiaceae</taxon>
        <taxon>Endobacterium</taxon>
    </lineage>
</organism>
<keyword evidence="2" id="KW-1185">Reference proteome</keyword>
<evidence type="ECO:0000313" key="2">
    <source>
        <dbReference type="Proteomes" id="UP000435138"/>
    </source>
</evidence>
<evidence type="ECO:0000313" key="1">
    <source>
        <dbReference type="EMBL" id="MQY47454.1"/>
    </source>
</evidence>
<sequence>MTCSTCEDFSQPRPIRLPADLTSAILLLQAAVAQGRLTVLPAYSATYTLPAFSTLDAEGPWHEIVENRFACTACGQKYLLSAETYHGHGGSLEVMTAP</sequence>